<accession>A0A182MK33</accession>
<dbReference type="PROSITE" id="PS51257">
    <property type="entry name" value="PROKAR_LIPOPROTEIN"/>
    <property type="match status" value="1"/>
</dbReference>
<protein>
    <submittedName>
        <fullName evidence="1">Uncharacterized protein</fullName>
    </submittedName>
</protein>
<dbReference type="AlphaFoldDB" id="A0A182MK33"/>
<dbReference type="EMBL" id="AXCM01010912">
    <property type="status" value="NOT_ANNOTATED_CDS"/>
    <property type="molecule type" value="Genomic_DNA"/>
</dbReference>
<keyword evidence="2" id="KW-1185">Reference proteome</keyword>
<reference evidence="2" key="1">
    <citation type="submission" date="2013-09" db="EMBL/GenBank/DDBJ databases">
        <title>The Genome Sequence of Anopheles culicifacies species A.</title>
        <authorList>
            <consortium name="The Broad Institute Genomics Platform"/>
            <person name="Neafsey D.E."/>
            <person name="Besansky N."/>
            <person name="Howell P."/>
            <person name="Walton C."/>
            <person name="Young S.K."/>
            <person name="Zeng Q."/>
            <person name="Gargeya S."/>
            <person name="Fitzgerald M."/>
            <person name="Haas B."/>
            <person name="Abouelleil A."/>
            <person name="Allen A.W."/>
            <person name="Alvarado L."/>
            <person name="Arachchi H.M."/>
            <person name="Berlin A.M."/>
            <person name="Chapman S.B."/>
            <person name="Gainer-Dewar J."/>
            <person name="Goldberg J."/>
            <person name="Griggs A."/>
            <person name="Gujja S."/>
            <person name="Hansen M."/>
            <person name="Howarth C."/>
            <person name="Imamovic A."/>
            <person name="Ireland A."/>
            <person name="Larimer J."/>
            <person name="McCowan C."/>
            <person name="Murphy C."/>
            <person name="Pearson M."/>
            <person name="Poon T.W."/>
            <person name="Priest M."/>
            <person name="Roberts A."/>
            <person name="Saif S."/>
            <person name="Shea T."/>
            <person name="Sisk P."/>
            <person name="Sykes S."/>
            <person name="Wortman J."/>
            <person name="Nusbaum C."/>
            <person name="Birren B."/>
        </authorList>
    </citation>
    <scope>NUCLEOTIDE SEQUENCE [LARGE SCALE GENOMIC DNA]</scope>
    <source>
        <strain evidence="2">A-37</strain>
    </source>
</reference>
<name>A0A182MK33_9DIPT</name>
<evidence type="ECO:0000313" key="1">
    <source>
        <dbReference type="EnsemblMetazoa" id="ACUA020196-PA"/>
    </source>
</evidence>
<reference evidence="1" key="2">
    <citation type="submission" date="2020-05" db="UniProtKB">
        <authorList>
            <consortium name="EnsemblMetazoa"/>
        </authorList>
    </citation>
    <scope>IDENTIFICATION</scope>
    <source>
        <strain evidence="1">A-37</strain>
    </source>
</reference>
<proteinExistence type="predicted"/>
<sequence length="112" mass="12669">MGKHVNLHRHHYACPQYTVMIATQNILGVCSCESSGFELMRDSKASTLPRVSFPFSKDPRLSIWAANSYNGSDNVLRRVSPERLWYRDVCCSTSNSSSTTRRRLCAGFCRCS</sequence>
<dbReference type="EnsemblMetazoa" id="ACUA020196-RA">
    <property type="protein sequence ID" value="ACUA020196-PA"/>
    <property type="gene ID" value="ACUA020196"/>
</dbReference>
<dbReference type="VEuPathDB" id="VectorBase:ACUA020196"/>
<evidence type="ECO:0000313" key="2">
    <source>
        <dbReference type="Proteomes" id="UP000075883"/>
    </source>
</evidence>
<organism evidence="1 2">
    <name type="scientific">Anopheles culicifacies</name>
    <dbReference type="NCBI Taxonomy" id="139723"/>
    <lineage>
        <taxon>Eukaryota</taxon>
        <taxon>Metazoa</taxon>
        <taxon>Ecdysozoa</taxon>
        <taxon>Arthropoda</taxon>
        <taxon>Hexapoda</taxon>
        <taxon>Insecta</taxon>
        <taxon>Pterygota</taxon>
        <taxon>Neoptera</taxon>
        <taxon>Endopterygota</taxon>
        <taxon>Diptera</taxon>
        <taxon>Nematocera</taxon>
        <taxon>Culicoidea</taxon>
        <taxon>Culicidae</taxon>
        <taxon>Anophelinae</taxon>
        <taxon>Anopheles</taxon>
        <taxon>culicifacies species complex</taxon>
    </lineage>
</organism>
<dbReference type="Proteomes" id="UP000075883">
    <property type="component" value="Unassembled WGS sequence"/>
</dbReference>